<dbReference type="InterPro" id="IPR050502">
    <property type="entry name" value="Euk_RNA-bind_prot"/>
</dbReference>
<gene>
    <name evidence="4" type="ORF">C5167_039895</name>
</gene>
<evidence type="ECO:0000313" key="5">
    <source>
        <dbReference type="Proteomes" id="UP000316621"/>
    </source>
</evidence>
<dbReference type="AlphaFoldDB" id="A0A4Y7IGW5"/>
<dbReference type="GO" id="GO:1901259">
    <property type="term" value="P:chloroplast rRNA processing"/>
    <property type="evidence" value="ECO:0007669"/>
    <property type="project" value="TreeGrafter"/>
</dbReference>
<dbReference type="Gene3D" id="3.30.70.330">
    <property type="match status" value="2"/>
</dbReference>
<evidence type="ECO:0000313" key="4">
    <source>
        <dbReference type="EMBL" id="RZC46951.1"/>
    </source>
</evidence>
<evidence type="ECO:0000256" key="2">
    <source>
        <dbReference type="PROSITE-ProRule" id="PRU00176"/>
    </source>
</evidence>
<proteinExistence type="predicted"/>
<dbReference type="GO" id="GO:0009535">
    <property type="term" value="C:chloroplast thylakoid membrane"/>
    <property type="evidence" value="ECO:0007669"/>
    <property type="project" value="TreeGrafter"/>
</dbReference>
<accession>A0A4Y7IGW5</accession>
<dbReference type="SMART" id="SM00360">
    <property type="entry name" value="RRM"/>
    <property type="match status" value="2"/>
</dbReference>
<dbReference type="EMBL" id="CM010715">
    <property type="protein sequence ID" value="RZC46951.1"/>
    <property type="molecule type" value="Genomic_DNA"/>
</dbReference>
<dbReference type="PANTHER" id="PTHR48025">
    <property type="entry name" value="OS02G0815200 PROTEIN"/>
    <property type="match status" value="1"/>
</dbReference>
<sequence length="172" mass="19424">MIQDLKLDYLHRVFHGLCINHDIKVLFEKYGTFLDVELSMHSKTKNRGLAFVRMGSEEESVASMTNLEAHDFDGRILNLSYTHPNEKKEIREAPAAPTKFNIFVGNVSWDVTSSDLREFFSSLLDNAVSAEVIYQTTELRKPSGYGFVSFGSKEEAEAAITAFKGKVNYRGC</sequence>
<dbReference type="PROSITE" id="PS50102">
    <property type="entry name" value="RRM"/>
    <property type="match status" value="2"/>
</dbReference>
<dbReference type="InterPro" id="IPR012677">
    <property type="entry name" value="Nucleotide-bd_a/b_plait_sf"/>
</dbReference>
<feature type="domain" description="RRM" evidence="3">
    <location>
        <begin position="100"/>
        <end position="172"/>
    </location>
</feature>
<keyword evidence="5" id="KW-1185">Reference proteome</keyword>
<name>A0A4Y7IGW5_PAPSO</name>
<dbReference type="InterPro" id="IPR000504">
    <property type="entry name" value="RRM_dom"/>
</dbReference>
<reference evidence="4 5" key="1">
    <citation type="journal article" date="2018" name="Science">
        <title>The opium poppy genome and morphinan production.</title>
        <authorList>
            <person name="Guo L."/>
            <person name="Winzer T."/>
            <person name="Yang X."/>
            <person name="Li Y."/>
            <person name="Ning Z."/>
            <person name="He Z."/>
            <person name="Teodor R."/>
            <person name="Lu Y."/>
            <person name="Bowser T.A."/>
            <person name="Graham I.A."/>
            <person name="Ye K."/>
        </authorList>
    </citation>
    <scope>NUCLEOTIDE SEQUENCE [LARGE SCALE GENOMIC DNA]</scope>
    <source>
        <strain evidence="5">cv. HN1</strain>
        <tissue evidence="4">Leaves</tissue>
    </source>
</reference>
<protein>
    <recommendedName>
        <fullName evidence="3">RRM domain-containing protein</fullName>
    </recommendedName>
</protein>
<keyword evidence="1 2" id="KW-0694">RNA-binding</keyword>
<organism evidence="4 5">
    <name type="scientific">Papaver somniferum</name>
    <name type="common">Opium poppy</name>
    <dbReference type="NCBI Taxonomy" id="3469"/>
    <lineage>
        <taxon>Eukaryota</taxon>
        <taxon>Viridiplantae</taxon>
        <taxon>Streptophyta</taxon>
        <taxon>Embryophyta</taxon>
        <taxon>Tracheophyta</taxon>
        <taxon>Spermatophyta</taxon>
        <taxon>Magnoliopsida</taxon>
        <taxon>Ranunculales</taxon>
        <taxon>Papaveraceae</taxon>
        <taxon>Papaveroideae</taxon>
        <taxon>Papaver</taxon>
    </lineage>
</organism>
<dbReference type="STRING" id="3469.A0A4Y7IGW5"/>
<dbReference type="PANTHER" id="PTHR48025:SF17">
    <property type="entry name" value="28 KDA RIBONUCLEOPROTEIN, CHLOROPLASTIC"/>
    <property type="match status" value="1"/>
</dbReference>
<dbReference type="OMA" id="CINHDIK"/>
<dbReference type="Pfam" id="PF00076">
    <property type="entry name" value="RRM_1"/>
    <property type="match status" value="2"/>
</dbReference>
<dbReference type="Proteomes" id="UP000316621">
    <property type="component" value="Chromosome 1"/>
</dbReference>
<dbReference type="GO" id="GO:0003729">
    <property type="term" value="F:mRNA binding"/>
    <property type="evidence" value="ECO:0007669"/>
    <property type="project" value="TreeGrafter"/>
</dbReference>
<evidence type="ECO:0000259" key="3">
    <source>
        <dbReference type="PROSITE" id="PS50102"/>
    </source>
</evidence>
<feature type="domain" description="RRM" evidence="3">
    <location>
        <begin position="1"/>
        <end position="84"/>
    </location>
</feature>
<dbReference type="CDD" id="cd00590">
    <property type="entry name" value="RRM_SF"/>
    <property type="match status" value="1"/>
</dbReference>
<dbReference type="SUPFAM" id="SSF54928">
    <property type="entry name" value="RNA-binding domain, RBD"/>
    <property type="match status" value="1"/>
</dbReference>
<dbReference type="InterPro" id="IPR035979">
    <property type="entry name" value="RBD_domain_sf"/>
</dbReference>
<dbReference type="Gramene" id="RZC46951">
    <property type="protein sequence ID" value="RZC46951"/>
    <property type="gene ID" value="C5167_039895"/>
</dbReference>
<evidence type="ECO:0000256" key="1">
    <source>
        <dbReference type="ARBA" id="ARBA00022884"/>
    </source>
</evidence>